<proteinExistence type="predicted"/>
<gene>
    <name evidence="1" type="ORF">IP90_02864</name>
</gene>
<dbReference type="AlphaFoldDB" id="A0A562KY99"/>
<evidence type="ECO:0008006" key="3">
    <source>
        <dbReference type="Google" id="ProtNLM"/>
    </source>
</evidence>
<reference evidence="1 2" key="1">
    <citation type="journal article" date="2015" name="Stand. Genomic Sci.">
        <title>Genomic Encyclopedia of Bacterial and Archaeal Type Strains, Phase III: the genomes of soil and plant-associated and newly described type strains.</title>
        <authorList>
            <person name="Whitman W.B."/>
            <person name="Woyke T."/>
            <person name="Klenk H.P."/>
            <person name="Zhou Y."/>
            <person name="Lilburn T.G."/>
            <person name="Beck B.J."/>
            <person name="De Vos P."/>
            <person name="Vandamme P."/>
            <person name="Eisen J.A."/>
            <person name="Garrity G."/>
            <person name="Hugenholtz P."/>
            <person name="Kyrpides N.C."/>
        </authorList>
    </citation>
    <scope>NUCLEOTIDE SEQUENCE [LARGE SCALE GENOMIC DNA]</scope>
    <source>
        <strain evidence="1 2">CGMCC 1.10821</strain>
    </source>
</reference>
<dbReference type="EMBL" id="VLKN01000007">
    <property type="protein sequence ID" value="TWI00318.1"/>
    <property type="molecule type" value="Genomic_DNA"/>
</dbReference>
<dbReference type="RefSeq" id="WP_144900347.1">
    <property type="nucleotide sequence ID" value="NZ_VLKN01000007.1"/>
</dbReference>
<protein>
    <recommendedName>
        <fullName evidence="3">EF-hand domain-containing protein</fullName>
    </recommendedName>
</protein>
<evidence type="ECO:0000313" key="2">
    <source>
        <dbReference type="Proteomes" id="UP000315167"/>
    </source>
</evidence>
<dbReference type="OrthoDB" id="5988095at2"/>
<evidence type="ECO:0000313" key="1">
    <source>
        <dbReference type="EMBL" id="TWI00318.1"/>
    </source>
</evidence>
<keyword evidence="2" id="KW-1185">Reference proteome</keyword>
<comment type="caution">
    <text evidence="1">The sequence shown here is derived from an EMBL/GenBank/DDBJ whole genome shotgun (WGS) entry which is preliminary data.</text>
</comment>
<name>A0A562KY99_9GAMM</name>
<organism evidence="1 2">
    <name type="scientific">Luteimonas cucumeris</name>
    <dbReference type="NCBI Taxonomy" id="985012"/>
    <lineage>
        <taxon>Bacteria</taxon>
        <taxon>Pseudomonadati</taxon>
        <taxon>Pseudomonadota</taxon>
        <taxon>Gammaproteobacteria</taxon>
        <taxon>Lysobacterales</taxon>
        <taxon>Lysobacteraceae</taxon>
        <taxon>Luteimonas</taxon>
    </lineage>
</organism>
<accession>A0A562KY99</accession>
<sequence length="101" mass="11171">MKTPASRNRFSLRRKVAAGLLLLVVAYVAYGYFVGMAFTAGIPTSDMDWNGDGVVTGNEVAQAWHAVVVKKTVEGQRECKAFSWRRSGESIRVDCRTTMQP</sequence>
<dbReference type="Proteomes" id="UP000315167">
    <property type="component" value="Unassembled WGS sequence"/>
</dbReference>